<evidence type="ECO:0000256" key="2">
    <source>
        <dbReference type="ARBA" id="ARBA00022741"/>
    </source>
</evidence>
<keyword evidence="4 5" id="KW-0092">Biotin</keyword>
<name>A0AAE3VAC2_9FIRM</name>
<organism evidence="7 8">
    <name type="scientific">Moryella indoligenes</name>
    <dbReference type="NCBI Taxonomy" id="371674"/>
    <lineage>
        <taxon>Bacteria</taxon>
        <taxon>Bacillati</taxon>
        <taxon>Bacillota</taxon>
        <taxon>Clostridia</taxon>
        <taxon>Lachnospirales</taxon>
        <taxon>Lachnospiraceae</taxon>
        <taxon>Moryella</taxon>
    </lineage>
</organism>
<feature type="binding site" evidence="5">
    <location>
        <begin position="90"/>
        <end position="92"/>
    </location>
    <ligand>
        <name>biotin</name>
        <dbReference type="ChEBI" id="CHEBI:57586"/>
    </ligand>
</feature>
<dbReference type="InterPro" id="IPR036388">
    <property type="entry name" value="WH-like_DNA-bd_sf"/>
</dbReference>
<reference evidence="7" key="1">
    <citation type="submission" date="2023-07" db="EMBL/GenBank/DDBJ databases">
        <title>Genomic Encyclopedia of Type Strains, Phase IV (KMG-IV): sequencing the most valuable type-strain genomes for metagenomic binning, comparative biology and taxonomic classification.</title>
        <authorList>
            <person name="Goeker M."/>
        </authorList>
    </citation>
    <scope>NUCLEOTIDE SEQUENCE</scope>
    <source>
        <strain evidence="7">DSM 19659</strain>
    </source>
</reference>
<comment type="similarity">
    <text evidence="5">Belongs to the biotin--protein ligase family.</text>
</comment>
<feature type="binding site" evidence="5">
    <location>
        <position position="114"/>
    </location>
    <ligand>
        <name>biotin</name>
        <dbReference type="ChEBI" id="CHEBI:57586"/>
    </ligand>
</feature>
<dbReference type="GO" id="GO:0005524">
    <property type="term" value="F:ATP binding"/>
    <property type="evidence" value="ECO:0007669"/>
    <property type="project" value="UniProtKB-UniRule"/>
</dbReference>
<keyword evidence="5" id="KW-0805">Transcription regulation</keyword>
<dbReference type="Pfam" id="PF02237">
    <property type="entry name" value="BPL_C"/>
    <property type="match status" value="1"/>
</dbReference>
<keyword evidence="2 5" id="KW-0547">Nucleotide-binding</keyword>
<dbReference type="NCBIfam" id="TIGR00121">
    <property type="entry name" value="birA_ligase"/>
    <property type="match status" value="1"/>
</dbReference>
<evidence type="ECO:0000256" key="4">
    <source>
        <dbReference type="ARBA" id="ARBA00023267"/>
    </source>
</evidence>
<dbReference type="EC" id="6.3.4.15" evidence="5"/>
<sequence length="327" mass="36399">MLKDDILRVLKERGSYCSGQELCERFQVTRTAVWKAVARLKEEGYHIEAKQNRGYLLMETEDVMNETELRAALKDISFLRESCFFPSIDSTNLEVKRRAEQGAEGPLLIVADEQTAGRGRRGRSWSSPPGSGIWMSLLLRPEIRPEHASMITLVCALAVAGGIQDVTGLQTEIKWPNDVVIGGRKICGILTEMNTDMDEIGYVIPGIGINVNTDSFPEEIRAVASSLKLETGRTVSRVAIVAAVMRRFAECYALFAESEDMRGLRELYESMLVNRNREVLVLDPRGDYRGTALGITESGELRVRLEDGSEAEVRSGEVSVRGIYGYV</sequence>
<comment type="function">
    <text evidence="5">Acts both as a biotin--[acetyl-CoA-carboxylase] ligase and a repressor.</text>
</comment>
<keyword evidence="1 5" id="KW-0436">Ligase</keyword>
<feature type="binding site" evidence="5">
    <location>
        <position position="185"/>
    </location>
    <ligand>
        <name>biotin</name>
        <dbReference type="ChEBI" id="CHEBI:57586"/>
    </ligand>
</feature>
<dbReference type="GO" id="GO:0005737">
    <property type="term" value="C:cytoplasm"/>
    <property type="evidence" value="ECO:0007669"/>
    <property type="project" value="TreeGrafter"/>
</dbReference>
<dbReference type="GO" id="GO:0003677">
    <property type="term" value="F:DNA binding"/>
    <property type="evidence" value="ECO:0007669"/>
    <property type="project" value="UniProtKB-UniRule"/>
</dbReference>
<keyword evidence="3 5" id="KW-0067">ATP-binding</keyword>
<keyword evidence="5" id="KW-0804">Transcription</keyword>
<dbReference type="PANTHER" id="PTHR12835:SF5">
    <property type="entry name" value="BIOTIN--PROTEIN LIGASE"/>
    <property type="match status" value="1"/>
</dbReference>
<evidence type="ECO:0000313" key="8">
    <source>
        <dbReference type="Proteomes" id="UP001241537"/>
    </source>
</evidence>
<dbReference type="SUPFAM" id="SSF50037">
    <property type="entry name" value="C-terminal domain of transcriptional repressors"/>
    <property type="match status" value="1"/>
</dbReference>
<evidence type="ECO:0000256" key="3">
    <source>
        <dbReference type="ARBA" id="ARBA00022840"/>
    </source>
</evidence>
<gene>
    <name evidence="5" type="primary">birA</name>
    <name evidence="7" type="ORF">J2S20_001365</name>
</gene>
<proteinExistence type="inferred from homology"/>
<dbReference type="InterPro" id="IPR004408">
    <property type="entry name" value="Biotin_CoA_COase_ligase"/>
</dbReference>
<evidence type="ECO:0000313" key="7">
    <source>
        <dbReference type="EMBL" id="MDQ0152671.1"/>
    </source>
</evidence>
<dbReference type="InterPro" id="IPR004143">
    <property type="entry name" value="BPL_LPL_catalytic"/>
</dbReference>
<evidence type="ECO:0000256" key="1">
    <source>
        <dbReference type="ARBA" id="ARBA00022598"/>
    </source>
</evidence>
<dbReference type="GO" id="GO:0006355">
    <property type="term" value="P:regulation of DNA-templated transcription"/>
    <property type="evidence" value="ECO:0007669"/>
    <property type="project" value="UniProtKB-UniRule"/>
</dbReference>
<accession>A0AAE3VAC2</accession>
<feature type="domain" description="BPL/LPL catalytic" evidence="6">
    <location>
        <begin position="67"/>
        <end position="256"/>
    </location>
</feature>
<keyword evidence="8" id="KW-1185">Reference proteome</keyword>
<feature type="DNA-binding region" description="H-T-H motif" evidence="5">
    <location>
        <begin position="19"/>
        <end position="38"/>
    </location>
</feature>
<dbReference type="InterPro" id="IPR045864">
    <property type="entry name" value="aa-tRNA-synth_II/BPL/LPL"/>
</dbReference>
<dbReference type="HAMAP" id="MF_00978">
    <property type="entry name" value="Bifunct_BirA"/>
    <property type="match status" value="1"/>
</dbReference>
<evidence type="ECO:0000256" key="5">
    <source>
        <dbReference type="HAMAP-Rule" id="MF_00978"/>
    </source>
</evidence>
<feature type="binding site" evidence="5">
    <location>
        <begin position="118"/>
        <end position="120"/>
    </location>
    <ligand>
        <name>biotin</name>
        <dbReference type="ChEBI" id="CHEBI:57586"/>
    </ligand>
</feature>
<dbReference type="InterPro" id="IPR036390">
    <property type="entry name" value="WH_DNA-bd_sf"/>
</dbReference>
<dbReference type="GO" id="GO:0016740">
    <property type="term" value="F:transferase activity"/>
    <property type="evidence" value="ECO:0007669"/>
    <property type="project" value="UniProtKB-ARBA"/>
</dbReference>
<dbReference type="Gene3D" id="3.30.930.10">
    <property type="entry name" value="Bira Bifunctional Protein, Domain 2"/>
    <property type="match status" value="1"/>
</dbReference>
<comment type="catalytic activity">
    <reaction evidence="5">
        <text>biotin + L-lysyl-[protein] + ATP = N(6)-biotinyl-L-lysyl-[protein] + AMP + diphosphate + H(+)</text>
        <dbReference type="Rhea" id="RHEA:11756"/>
        <dbReference type="Rhea" id="RHEA-COMP:9752"/>
        <dbReference type="Rhea" id="RHEA-COMP:10505"/>
        <dbReference type="ChEBI" id="CHEBI:15378"/>
        <dbReference type="ChEBI" id="CHEBI:29969"/>
        <dbReference type="ChEBI" id="CHEBI:30616"/>
        <dbReference type="ChEBI" id="CHEBI:33019"/>
        <dbReference type="ChEBI" id="CHEBI:57586"/>
        <dbReference type="ChEBI" id="CHEBI:83144"/>
        <dbReference type="ChEBI" id="CHEBI:456215"/>
        <dbReference type="EC" id="6.3.4.15"/>
    </reaction>
</comment>
<evidence type="ECO:0000259" key="6">
    <source>
        <dbReference type="PROSITE" id="PS51733"/>
    </source>
</evidence>
<dbReference type="InterPro" id="IPR013196">
    <property type="entry name" value="HTH_11"/>
</dbReference>
<dbReference type="PROSITE" id="PS51733">
    <property type="entry name" value="BPL_LPL_CATALYTIC"/>
    <property type="match status" value="1"/>
</dbReference>
<comment type="caution">
    <text evidence="7">The sequence shown here is derived from an EMBL/GenBank/DDBJ whole genome shotgun (WGS) entry which is preliminary data.</text>
</comment>
<dbReference type="PANTHER" id="PTHR12835">
    <property type="entry name" value="BIOTIN PROTEIN LIGASE"/>
    <property type="match status" value="1"/>
</dbReference>
<dbReference type="GO" id="GO:0009249">
    <property type="term" value="P:protein lipoylation"/>
    <property type="evidence" value="ECO:0007669"/>
    <property type="project" value="UniProtKB-ARBA"/>
</dbReference>
<dbReference type="EMBL" id="JAUSTO010000007">
    <property type="protein sequence ID" value="MDQ0152671.1"/>
    <property type="molecule type" value="Genomic_DNA"/>
</dbReference>
<dbReference type="InterPro" id="IPR003142">
    <property type="entry name" value="BPL_C"/>
</dbReference>
<dbReference type="Pfam" id="PF08279">
    <property type="entry name" value="HTH_11"/>
    <property type="match status" value="1"/>
</dbReference>
<dbReference type="InterPro" id="IPR008988">
    <property type="entry name" value="Transcriptional_repressor_C"/>
</dbReference>
<dbReference type="Pfam" id="PF03099">
    <property type="entry name" value="BPL_LplA_LipB"/>
    <property type="match status" value="1"/>
</dbReference>
<dbReference type="GO" id="GO:0004077">
    <property type="term" value="F:biotin--[biotin carboxyl-carrier protein] ligase activity"/>
    <property type="evidence" value="ECO:0007669"/>
    <property type="project" value="UniProtKB-UniRule"/>
</dbReference>
<dbReference type="SUPFAM" id="SSF46785">
    <property type="entry name" value="Winged helix' DNA-binding domain"/>
    <property type="match status" value="1"/>
</dbReference>
<dbReference type="Gene3D" id="1.10.10.10">
    <property type="entry name" value="Winged helix-like DNA-binding domain superfamily/Winged helix DNA-binding domain"/>
    <property type="match status" value="1"/>
</dbReference>
<protein>
    <recommendedName>
        <fullName evidence="5">Bifunctional ligase/repressor BirA</fullName>
    </recommendedName>
    <alternativeName>
        <fullName evidence="5">Biotin--[acetyl-CoA-carboxylase] ligase</fullName>
        <ecNumber evidence="5">6.3.4.15</ecNumber>
    </alternativeName>
    <alternativeName>
        <fullName evidence="5">Biotin--protein ligase</fullName>
    </alternativeName>
    <alternativeName>
        <fullName evidence="5">Biotin-[acetyl-CoA carboxylase] synthetase</fullName>
    </alternativeName>
</protein>
<dbReference type="AlphaFoldDB" id="A0AAE3VAC2"/>
<dbReference type="InterPro" id="IPR030855">
    <property type="entry name" value="Bifunct_BirA"/>
</dbReference>
<keyword evidence="5" id="KW-0238">DNA-binding</keyword>
<dbReference type="SUPFAM" id="SSF55681">
    <property type="entry name" value="Class II aaRS and biotin synthetases"/>
    <property type="match status" value="1"/>
</dbReference>
<dbReference type="CDD" id="cd16442">
    <property type="entry name" value="BPL"/>
    <property type="match status" value="1"/>
</dbReference>
<dbReference type="Gene3D" id="2.30.30.100">
    <property type="match status" value="1"/>
</dbReference>
<dbReference type="Proteomes" id="UP001241537">
    <property type="component" value="Unassembled WGS sequence"/>
</dbReference>
<keyword evidence="5" id="KW-0678">Repressor</keyword>